<protein>
    <submittedName>
        <fullName evidence="2">Uncharacterized protein</fullName>
    </submittedName>
</protein>
<dbReference type="Proteomes" id="UP000519023">
    <property type="component" value="Unassembled WGS sequence"/>
</dbReference>
<dbReference type="RefSeq" id="WP_169572712.1">
    <property type="nucleotide sequence ID" value="NZ_JABBFV010000006.1"/>
</dbReference>
<proteinExistence type="predicted"/>
<evidence type="ECO:0000313" key="2">
    <source>
        <dbReference type="EMBL" id="NML10436.1"/>
    </source>
</evidence>
<feature type="signal peptide" evidence="1">
    <location>
        <begin position="1"/>
        <end position="27"/>
    </location>
</feature>
<reference evidence="2 3" key="1">
    <citation type="submission" date="2020-04" db="EMBL/GenBank/DDBJ databases">
        <title>Sphingobium sp. AR-3-1 isolated from Arctic soil.</title>
        <authorList>
            <person name="Dahal R.H."/>
            <person name="Chaudhary D.K."/>
        </authorList>
    </citation>
    <scope>NUCLEOTIDE SEQUENCE [LARGE SCALE GENOMIC DNA]</scope>
    <source>
        <strain evidence="2 3">AR-3-1</strain>
    </source>
</reference>
<dbReference type="InterPro" id="IPR016987">
    <property type="entry name" value="UCP023238"/>
</dbReference>
<evidence type="ECO:0000313" key="3">
    <source>
        <dbReference type="Proteomes" id="UP000519023"/>
    </source>
</evidence>
<evidence type="ECO:0000256" key="1">
    <source>
        <dbReference type="SAM" id="SignalP"/>
    </source>
</evidence>
<keyword evidence="3" id="KW-1185">Reference proteome</keyword>
<accession>A0A7X9ZTB7</accession>
<dbReference type="PIRSF" id="PIRSF032038">
    <property type="entry name" value="UCP023238"/>
    <property type="match status" value="1"/>
</dbReference>
<feature type="chain" id="PRO_5031006633" evidence="1">
    <location>
        <begin position="28"/>
        <end position="186"/>
    </location>
</feature>
<gene>
    <name evidence="2" type="ORF">HHL08_09780</name>
</gene>
<dbReference type="EMBL" id="JABBFV010000006">
    <property type="protein sequence ID" value="NML10436.1"/>
    <property type="molecule type" value="Genomic_DNA"/>
</dbReference>
<comment type="caution">
    <text evidence="2">The sequence shown here is derived from an EMBL/GenBank/DDBJ whole genome shotgun (WGS) entry which is preliminary data.</text>
</comment>
<organism evidence="2 3">
    <name type="scientific">Sphingobium psychrophilum</name>
    <dbReference type="NCBI Taxonomy" id="2728834"/>
    <lineage>
        <taxon>Bacteria</taxon>
        <taxon>Pseudomonadati</taxon>
        <taxon>Pseudomonadota</taxon>
        <taxon>Alphaproteobacteria</taxon>
        <taxon>Sphingomonadales</taxon>
        <taxon>Sphingomonadaceae</taxon>
        <taxon>Sphingobium</taxon>
    </lineage>
</organism>
<keyword evidence="1" id="KW-0732">Signal</keyword>
<name>A0A7X9ZTB7_9SPHN</name>
<sequence length="186" mass="20074">MNGKRDGILVLSLCLLAGPLVIGQAQAAPKQQPRPEIFTNLLQCRTLTDNAARLACFDQQVGAMDAAAQRDEVVVLDKSELNKTRKTLFGFSFPKLPFLGGGDDEAGDKPQAEGVTHIDATIASVRSLGYGKWQIGLEDGAQWMTTEAMTARDPKPGQKIELKRAAMGSFMGKVEGGRAVRMKRVS</sequence>
<dbReference type="AlphaFoldDB" id="A0A7X9ZTB7"/>